<dbReference type="SUPFAM" id="SSF53850">
    <property type="entry name" value="Periplasmic binding protein-like II"/>
    <property type="match status" value="1"/>
</dbReference>
<protein>
    <submittedName>
        <fullName evidence="4">Extracellular solute-binding protein family 1</fullName>
    </submittedName>
</protein>
<sequence length="433" mass="48065">MERRGKVGVMVCVMLLLLSPVMVFCAGTQEAKDASAPVEIKVLSPYVGTHSAAEFFDWALKEFSDTHQGTIKVNVEEVPGEQNYVDKIKVLLSTDKLPDVVFSSYNLLDLCVEAGKTVDLTPYLDADPVWNSGFDPATLAYNTFDNKVMGVAYFKRLIGYYYNKELFQKAGIKKPAETWSEFFQQLDMLKNAGITPLSLDTGDSGWITSLWLSSLVGTSGKVGNDFMNRQQPVNYEFPEFIKSVASIQKFFQNYTTGDAVGGKYENGAVNFFSGRTAIIANGTWMVKDFSDPNKAPEGFADKVGIAIYPEGGVFMSAAKGAFCCSKTKSKADAAVEFLKFLTKPETQQHYFELTGESPESPKVEMTDVIKEKYPLVADLFRLSKDAKYFYQYPQAAWYANVTDQLSVLYPLLANGSLSPEDFARKLTETAKNN</sequence>
<dbReference type="eggNOG" id="COG1653">
    <property type="taxonomic scope" value="Bacteria"/>
</dbReference>
<gene>
    <name evidence="4" type="ordered locus">Spirs_2406</name>
</gene>
<dbReference type="RefSeq" id="WP_013254983.1">
    <property type="nucleotide sequence ID" value="NC_014364.1"/>
</dbReference>
<dbReference type="InterPro" id="IPR006059">
    <property type="entry name" value="SBP"/>
</dbReference>
<dbReference type="OrthoDB" id="358201at2"/>
<feature type="signal peptide" evidence="3">
    <location>
        <begin position="1"/>
        <end position="25"/>
    </location>
</feature>
<proteinExistence type="inferred from homology"/>
<dbReference type="STRING" id="573413.Spirs_2406"/>
<keyword evidence="5" id="KW-1185">Reference proteome</keyword>
<dbReference type="Proteomes" id="UP000002318">
    <property type="component" value="Chromosome"/>
</dbReference>
<dbReference type="EMBL" id="CP002116">
    <property type="protein sequence ID" value="ADK81520.1"/>
    <property type="molecule type" value="Genomic_DNA"/>
</dbReference>
<organism evidence="4 5">
    <name type="scientific">Sediminispirochaeta smaragdinae (strain DSM 11293 / JCM 15392 / SEBR 4228)</name>
    <name type="common">Spirochaeta smaragdinae</name>
    <dbReference type="NCBI Taxonomy" id="573413"/>
    <lineage>
        <taxon>Bacteria</taxon>
        <taxon>Pseudomonadati</taxon>
        <taxon>Spirochaetota</taxon>
        <taxon>Spirochaetia</taxon>
        <taxon>Spirochaetales</taxon>
        <taxon>Spirochaetaceae</taxon>
        <taxon>Sediminispirochaeta</taxon>
    </lineage>
</organism>
<dbReference type="Gene3D" id="3.40.190.10">
    <property type="entry name" value="Periplasmic binding protein-like II"/>
    <property type="match status" value="2"/>
</dbReference>
<comment type="subcellular location">
    <subcellularLocation>
        <location evidence="1">Periplasm</location>
    </subcellularLocation>
</comment>
<evidence type="ECO:0000313" key="4">
    <source>
        <dbReference type="EMBL" id="ADK81520.1"/>
    </source>
</evidence>
<feature type="chain" id="PRO_5003150661" evidence="3">
    <location>
        <begin position="26"/>
        <end position="433"/>
    </location>
</feature>
<dbReference type="GO" id="GO:0042597">
    <property type="term" value="C:periplasmic space"/>
    <property type="evidence" value="ECO:0007669"/>
    <property type="project" value="UniProtKB-SubCell"/>
</dbReference>
<evidence type="ECO:0000313" key="5">
    <source>
        <dbReference type="Proteomes" id="UP000002318"/>
    </source>
</evidence>
<keyword evidence="3" id="KW-0732">Signal</keyword>
<dbReference type="AlphaFoldDB" id="E1R1Z4"/>
<dbReference type="Pfam" id="PF13416">
    <property type="entry name" value="SBP_bac_8"/>
    <property type="match status" value="1"/>
</dbReference>
<dbReference type="HOGENOM" id="CLU_031285_12_0_12"/>
<name>E1R1Z4_SEDSS</name>
<dbReference type="PANTHER" id="PTHR43649">
    <property type="entry name" value="ARABINOSE-BINDING PROTEIN-RELATED"/>
    <property type="match status" value="1"/>
</dbReference>
<comment type="similarity">
    <text evidence="2">Belongs to the bacterial solute-binding protein 1 family.</text>
</comment>
<accession>E1R1Z4</accession>
<dbReference type="InterPro" id="IPR050490">
    <property type="entry name" value="Bact_solute-bd_prot1"/>
</dbReference>
<evidence type="ECO:0000256" key="2">
    <source>
        <dbReference type="ARBA" id="ARBA00008520"/>
    </source>
</evidence>
<dbReference type="KEGG" id="ssm:Spirs_2406"/>
<reference evidence="4 5" key="1">
    <citation type="journal article" date="2010" name="Stand. Genomic Sci.">
        <title>Complete genome sequence of Spirochaeta smaragdinae type strain (SEBR 4228).</title>
        <authorList>
            <person name="Mavromatis K."/>
            <person name="Yasawong M."/>
            <person name="Chertkov O."/>
            <person name="Lapidus A."/>
            <person name="Lucas S."/>
            <person name="Nolan M."/>
            <person name="Del Rio T.G."/>
            <person name="Tice H."/>
            <person name="Cheng J.F."/>
            <person name="Pitluck S."/>
            <person name="Liolios K."/>
            <person name="Ivanova N."/>
            <person name="Tapia R."/>
            <person name="Han C."/>
            <person name="Bruce D."/>
            <person name="Goodwin L."/>
            <person name="Pati A."/>
            <person name="Chen A."/>
            <person name="Palaniappan K."/>
            <person name="Land M."/>
            <person name="Hauser L."/>
            <person name="Chang Y.J."/>
            <person name="Jeffries C.D."/>
            <person name="Detter J.C."/>
            <person name="Rohde M."/>
            <person name="Brambilla E."/>
            <person name="Spring S."/>
            <person name="Goker M."/>
            <person name="Sikorski J."/>
            <person name="Woyke T."/>
            <person name="Bristow J."/>
            <person name="Eisen J.A."/>
            <person name="Markowitz V."/>
            <person name="Hugenholtz P."/>
            <person name="Klenk H.P."/>
            <person name="Kyrpides N.C."/>
        </authorList>
    </citation>
    <scope>NUCLEOTIDE SEQUENCE [LARGE SCALE GENOMIC DNA]</scope>
    <source>
        <strain evidence="5">DSM 11293 / JCM 15392 / SEBR 4228</strain>
    </source>
</reference>
<evidence type="ECO:0000256" key="1">
    <source>
        <dbReference type="ARBA" id="ARBA00004418"/>
    </source>
</evidence>
<evidence type="ECO:0000256" key="3">
    <source>
        <dbReference type="SAM" id="SignalP"/>
    </source>
</evidence>